<sequence length="35" mass="3824">GHVSFIALAPQGLSGLASWPPFEYENHHYQSRAGV</sequence>
<name>A0A0F9Q437_9ZZZZ</name>
<reference evidence="1" key="1">
    <citation type="journal article" date="2015" name="Nature">
        <title>Complex archaea that bridge the gap between prokaryotes and eukaryotes.</title>
        <authorList>
            <person name="Spang A."/>
            <person name="Saw J.H."/>
            <person name="Jorgensen S.L."/>
            <person name="Zaremba-Niedzwiedzka K."/>
            <person name="Martijn J."/>
            <person name="Lind A.E."/>
            <person name="van Eijk R."/>
            <person name="Schleper C."/>
            <person name="Guy L."/>
            <person name="Ettema T.J."/>
        </authorList>
    </citation>
    <scope>NUCLEOTIDE SEQUENCE</scope>
</reference>
<proteinExistence type="predicted"/>
<dbReference type="AlphaFoldDB" id="A0A0F9Q437"/>
<comment type="caution">
    <text evidence="1">The sequence shown here is derived from an EMBL/GenBank/DDBJ whole genome shotgun (WGS) entry which is preliminary data.</text>
</comment>
<evidence type="ECO:0000313" key="1">
    <source>
        <dbReference type="EMBL" id="KKN00158.1"/>
    </source>
</evidence>
<accession>A0A0F9Q437</accession>
<gene>
    <name evidence="1" type="ORF">LCGC14_1140750</name>
</gene>
<organism evidence="1">
    <name type="scientific">marine sediment metagenome</name>
    <dbReference type="NCBI Taxonomy" id="412755"/>
    <lineage>
        <taxon>unclassified sequences</taxon>
        <taxon>metagenomes</taxon>
        <taxon>ecological metagenomes</taxon>
    </lineage>
</organism>
<dbReference type="EMBL" id="LAZR01005409">
    <property type="protein sequence ID" value="KKN00158.1"/>
    <property type="molecule type" value="Genomic_DNA"/>
</dbReference>
<protein>
    <submittedName>
        <fullName evidence="1">Uncharacterized protein</fullName>
    </submittedName>
</protein>
<feature type="non-terminal residue" evidence="1">
    <location>
        <position position="1"/>
    </location>
</feature>